<evidence type="ECO:0000313" key="2">
    <source>
        <dbReference type="EnsemblProtists" id="EOD34599"/>
    </source>
</evidence>
<evidence type="ECO:0000313" key="3">
    <source>
        <dbReference type="Proteomes" id="UP000013827"/>
    </source>
</evidence>
<reference evidence="3" key="1">
    <citation type="journal article" date="2013" name="Nature">
        <title>Pan genome of the phytoplankton Emiliania underpins its global distribution.</title>
        <authorList>
            <person name="Read B.A."/>
            <person name="Kegel J."/>
            <person name="Klute M.J."/>
            <person name="Kuo A."/>
            <person name="Lefebvre S.C."/>
            <person name="Maumus F."/>
            <person name="Mayer C."/>
            <person name="Miller J."/>
            <person name="Monier A."/>
            <person name="Salamov A."/>
            <person name="Young J."/>
            <person name="Aguilar M."/>
            <person name="Claverie J.M."/>
            <person name="Frickenhaus S."/>
            <person name="Gonzalez K."/>
            <person name="Herman E.K."/>
            <person name="Lin Y.C."/>
            <person name="Napier J."/>
            <person name="Ogata H."/>
            <person name="Sarno A.F."/>
            <person name="Shmutz J."/>
            <person name="Schroeder D."/>
            <person name="de Vargas C."/>
            <person name="Verret F."/>
            <person name="von Dassow P."/>
            <person name="Valentin K."/>
            <person name="Van de Peer Y."/>
            <person name="Wheeler G."/>
            <person name="Dacks J.B."/>
            <person name="Delwiche C.F."/>
            <person name="Dyhrman S.T."/>
            <person name="Glockner G."/>
            <person name="John U."/>
            <person name="Richards T."/>
            <person name="Worden A.Z."/>
            <person name="Zhang X."/>
            <person name="Grigoriev I.V."/>
            <person name="Allen A.E."/>
            <person name="Bidle K."/>
            <person name="Borodovsky M."/>
            <person name="Bowler C."/>
            <person name="Brownlee C."/>
            <person name="Cock J.M."/>
            <person name="Elias M."/>
            <person name="Gladyshev V.N."/>
            <person name="Groth M."/>
            <person name="Guda C."/>
            <person name="Hadaegh A."/>
            <person name="Iglesias-Rodriguez M.D."/>
            <person name="Jenkins J."/>
            <person name="Jones B.M."/>
            <person name="Lawson T."/>
            <person name="Leese F."/>
            <person name="Lindquist E."/>
            <person name="Lobanov A."/>
            <person name="Lomsadze A."/>
            <person name="Malik S.B."/>
            <person name="Marsh M.E."/>
            <person name="Mackinder L."/>
            <person name="Mock T."/>
            <person name="Mueller-Roeber B."/>
            <person name="Pagarete A."/>
            <person name="Parker M."/>
            <person name="Probert I."/>
            <person name="Quesneville H."/>
            <person name="Raines C."/>
            <person name="Rensing S.A."/>
            <person name="Riano-Pachon D.M."/>
            <person name="Richier S."/>
            <person name="Rokitta S."/>
            <person name="Shiraiwa Y."/>
            <person name="Soanes D.M."/>
            <person name="van der Giezen M."/>
            <person name="Wahlund T.M."/>
            <person name="Williams B."/>
            <person name="Wilson W."/>
            <person name="Wolfe G."/>
            <person name="Wurch L.L."/>
        </authorList>
    </citation>
    <scope>NUCLEOTIDE SEQUENCE</scope>
</reference>
<dbReference type="KEGG" id="ehx:EMIHUDRAFT_460600"/>
<feature type="compositionally biased region" description="Basic and acidic residues" evidence="1">
    <location>
        <begin position="1"/>
        <end position="11"/>
    </location>
</feature>
<dbReference type="RefSeq" id="XP_005787028.1">
    <property type="nucleotide sequence ID" value="XM_005786971.1"/>
</dbReference>
<name>A0A0D3KFR4_EMIH1</name>
<organism evidence="2 3">
    <name type="scientific">Emiliania huxleyi (strain CCMP1516)</name>
    <dbReference type="NCBI Taxonomy" id="280463"/>
    <lineage>
        <taxon>Eukaryota</taxon>
        <taxon>Haptista</taxon>
        <taxon>Haptophyta</taxon>
        <taxon>Prymnesiophyceae</taxon>
        <taxon>Isochrysidales</taxon>
        <taxon>Noelaerhabdaceae</taxon>
        <taxon>Emiliania</taxon>
    </lineage>
</organism>
<dbReference type="PaxDb" id="2903-EOD34599"/>
<dbReference type="AlphaFoldDB" id="A0A0D3KFR4"/>
<reference evidence="2" key="2">
    <citation type="submission" date="2024-10" db="UniProtKB">
        <authorList>
            <consortium name="EnsemblProtists"/>
        </authorList>
    </citation>
    <scope>IDENTIFICATION</scope>
</reference>
<dbReference type="Proteomes" id="UP000013827">
    <property type="component" value="Unassembled WGS sequence"/>
</dbReference>
<proteinExistence type="predicted"/>
<dbReference type="HOGENOM" id="CLU_1431532_0_0_1"/>
<dbReference type="GeneID" id="17279870"/>
<accession>A0A0D3KFR4</accession>
<sequence>GLRAGQRDPPRRLGRRQPLPRRGPQRDDAPPPWIRVRRQPARHGRGPARRRAAGGDRAHLALARPHRRRDRLRVLFGQQPAAGRLPLVRGRRRLHPTPHHLLPPVRVRHRGAARATRRPRVVCGARNPRRREQLGRRHERREHRRDAHPLPHLPHPRGQRDALEPARGLCAHRALAPAVEPPLQGAVAAR</sequence>
<evidence type="ECO:0000256" key="1">
    <source>
        <dbReference type="SAM" id="MobiDB-lite"/>
    </source>
</evidence>
<keyword evidence="3" id="KW-1185">Reference proteome</keyword>
<feature type="region of interest" description="Disordered" evidence="1">
    <location>
        <begin position="1"/>
        <end position="60"/>
    </location>
</feature>
<feature type="compositionally biased region" description="Basic residues" evidence="1">
    <location>
        <begin position="35"/>
        <end position="52"/>
    </location>
</feature>
<feature type="region of interest" description="Disordered" evidence="1">
    <location>
        <begin position="126"/>
        <end position="161"/>
    </location>
</feature>
<dbReference type="EnsemblProtists" id="EOD34599">
    <property type="protein sequence ID" value="EOD34599"/>
    <property type="gene ID" value="EMIHUDRAFT_460600"/>
</dbReference>
<protein>
    <submittedName>
        <fullName evidence="2">Uncharacterized protein</fullName>
    </submittedName>
</protein>